<sequence length="1541" mass="173643">MESRPLHERLVEEALERVKQRSTTVTPPASRPVTRLQSRLSSVAACDADLYADSPQSPAEGPDRNGLFNADDFSDDLIDEPLAPQPYGDDYDVFKEDGKVYHVYEVPAGDIGPYEDSGDREPMDQQETGDERAEADAQGDNDEQSSYWRLRETWKDQEAQEKAEQEERLARHNEDYEEYMMARHAEEFRTEDELVAWEMQEREVARRKARVEERNRRTRAEAAEKNRLEREQRETRNLDLARQRAEREEADAENDVKRLETSVRQMELKHSTEREDQLQREEEERAAIARLREELRSRELSVEQMREQRKEQERKLASQHEQLKLAKQRAAAKKGERIKAAKEADDHPCSLALRYSRVCTICLSANPRRRAVMVACGHMTCALCAETMVEPGSNEFPCPFCRKQTTYIKTFEDLEDAQEILPGPSSPSTSSGSYAVYAMPALPTRKRPADPSASSPIRGKKVVFRRVVPRSIPPLSRMALPQQWPERNAGAEAGNAAAHTMFQFLGMERPAVLPNAADRQGFDDYLRDLIQESAANQPPAPLPNYHCTLPLHLHDQLQEVAENFQPALPLQPNYHLPQLGPLQDLAAAQPPLPVPNYLAPGLEQIEPYLERFLVGYPEDVKQRIIGYTRNIRQMGVYGALRDAITASYDDRRTALKLQHERDQYALVDCVNDFVHALEAAKQMLPSFIHQTQQHIANVAHENVLMIDYEMHEQLRAHAAAEFLHTGLALPYHDYQQAGGSARDVAMALTAVRLLLAYPNEDQRAAHNNVQLLVTQINNRAVMANRALSPIPFGYDVFPDAMNGNALAPMEGMDEMAGGNGEDQRQEEKEEDLAIVYGDEEEADGDEEDGLEEEGEEGEEEEDEEDLAIVYGDEEEEESEEGEEEEESEEGEEEEEQSDDEDDNDENYETEEEFNARIAAKRAADELPGTLAKRYTRGCTICMTENPLKRACMTACGHITCGACAEYMADRRRLECPHCRADTTYVLMYEDEASEPPVAQSAALKRPHDGSAYGEGEVSSTKIPRGDLPLLSRFMADPPPDIRAAPIVAAVLPIPAARPGDVEQARLDHLIQRARADTQGNALAVQLADISERLRERPGHFEEMLALIERRRDGMEAEIERRVAERAAVLERDAETRRAVEADARDDMLRMVMAMRDVSEARTRELEVAAGEAAEREQQLRAQMRAMELQKEEDDRVLGQVLTEFVRQGADQRRAEASRSILGIDFTFQPMRELFPRDAAEMEADAPGARVRAMFEQIARERADGAQDQLIEVIVDAGDPHPDEAIEAHDEEAAEPADAAPIEAIEAHDEDDGEQDDIMVMIEAAVDDTDEIEDIDDDDDDEDDFANMDGIDDIIARLRPEDGEEIMNDILRPDADEEEARGVSEAQRAAWQVERNENEQPDNLALRYVRRCAACLCENPRVRAVLTTCGHSSLCLPCAQEATGGNGIATLESCPSRERAQLDCLICRARSRYVRLWEDLENEMAPQAGLEAPVEAAEQPGLAESANQQPGPSERRKRRKDDDDNDEPEPAPRRSMRLAATQ</sequence>
<reference evidence="3" key="1">
    <citation type="journal article" date="2008" name="Nat. Genet.">
        <title>The Pristionchus pacificus genome provides a unique perspective on nematode lifestyle and parasitism.</title>
        <authorList>
            <person name="Dieterich C."/>
            <person name="Clifton S.W."/>
            <person name="Schuster L.N."/>
            <person name="Chinwalla A."/>
            <person name="Delehaunty K."/>
            <person name="Dinkelacker I."/>
            <person name="Fulton L."/>
            <person name="Fulton R."/>
            <person name="Godfrey J."/>
            <person name="Minx P."/>
            <person name="Mitreva M."/>
            <person name="Roeseler W."/>
            <person name="Tian H."/>
            <person name="Witte H."/>
            <person name="Yang S.P."/>
            <person name="Wilson R.K."/>
            <person name="Sommer R.J."/>
        </authorList>
    </citation>
    <scope>NUCLEOTIDE SEQUENCE [LARGE SCALE GENOMIC DNA]</scope>
    <source>
        <strain evidence="3">PS312</strain>
    </source>
</reference>
<dbReference type="Pfam" id="PF13920">
    <property type="entry name" value="zf-C3HC4_3"/>
    <property type="match status" value="1"/>
</dbReference>
<feature type="region of interest" description="Disordered" evidence="1">
    <location>
        <begin position="51"/>
        <end position="93"/>
    </location>
</feature>
<protein>
    <submittedName>
        <fullName evidence="2">Zinc finger protein</fullName>
    </submittedName>
</protein>
<gene>
    <name evidence="2" type="primary">WBGene00100205</name>
</gene>
<feature type="compositionally biased region" description="Basic and acidic residues" evidence="1">
    <location>
        <begin position="204"/>
        <end position="247"/>
    </location>
</feature>
<feature type="region of interest" description="Disordered" evidence="1">
    <location>
        <begin position="204"/>
        <end position="282"/>
    </location>
</feature>
<dbReference type="PROSITE" id="PS50089">
    <property type="entry name" value="ZF_RING_2"/>
    <property type="match status" value="2"/>
</dbReference>
<feature type="region of interest" description="Disordered" evidence="1">
    <location>
        <begin position="18"/>
        <end position="38"/>
    </location>
</feature>
<dbReference type="InterPro" id="IPR013083">
    <property type="entry name" value="Znf_RING/FYVE/PHD"/>
</dbReference>
<keyword evidence="3" id="KW-1185">Reference proteome</keyword>
<dbReference type="SMART" id="SM00184">
    <property type="entry name" value="RING"/>
    <property type="match status" value="3"/>
</dbReference>
<dbReference type="PANTHER" id="PTHR16450:SF1">
    <property type="entry name" value="PROTEIN CBG12045"/>
    <property type="match status" value="1"/>
</dbReference>
<dbReference type="Proteomes" id="UP000005239">
    <property type="component" value="Unassembled WGS sequence"/>
</dbReference>
<evidence type="ECO:0000256" key="1">
    <source>
        <dbReference type="SAM" id="MobiDB-lite"/>
    </source>
</evidence>
<dbReference type="Gene3D" id="3.30.40.10">
    <property type="entry name" value="Zinc/RING finger domain, C3HC4 (zinc finger)"/>
    <property type="match status" value="3"/>
</dbReference>
<feature type="compositionally biased region" description="Basic and acidic residues" evidence="1">
    <location>
        <begin position="149"/>
        <end position="172"/>
    </location>
</feature>
<dbReference type="SUPFAM" id="SSF57850">
    <property type="entry name" value="RING/U-box"/>
    <property type="match status" value="2"/>
</dbReference>
<dbReference type="PANTHER" id="PTHR16450">
    <property type="entry name" value="RING FINGER PROTEIN 186"/>
    <property type="match status" value="1"/>
</dbReference>
<feature type="compositionally biased region" description="Basic and acidic residues" evidence="1">
    <location>
        <begin position="117"/>
        <end position="135"/>
    </location>
</feature>
<feature type="compositionally biased region" description="Acidic residues" evidence="1">
    <location>
        <begin position="828"/>
        <end position="911"/>
    </location>
</feature>
<feature type="region of interest" description="Disordered" evidence="1">
    <location>
        <begin position="1488"/>
        <end position="1541"/>
    </location>
</feature>
<evidence type="ECO:0000313" key="3">
    <source>
        <dbReference type="Proteomes" id="UP000005239"/>
    </source>
</evidence>
<dbReference type="InterPro" id="IPR001841">
    <property type="entry name" value="Znf_RING"/>
</dbReference>
<name>A0A2A6BLI4_PRIPA</name>
<organism evidence="2 3">
    <name type="scientific">Pristionchus pacificus</name>
    <name type="common">Parasitic nematode worm</name>
    <dbReference type="NCBI Taxonomy" id="54126"/>
    <lineage>
        <taxon>Eukaryota</taxon>
        <taxon>Metazoa</taxon>
        <taxon>Ecdysozoa</taxon>
        <taxon>Nematoda</taxon>
        <taxon>Chromadorea</taxon>
        <taxon>Rhabditida</taxon>
        <taxon>Rhabditina</taxon>
        <taxon>Diplogasteromorpha</taxon>
        <taxon>Diplogasteroidea</taxon>
        <taxon>Neodiplogasteridae</taxon>
        <taxon>Pristionchus</taxon>
    </lineage>
</organism>
<accession>A0A8R1UBE6</accession>
<dbReference type="EnsemblMetazoa" id="PPA10651.1">
    <property type="protein sequence ID" value="PPA10651.1"/>
    <property type="gene ID" value="WBGene00100205"/>
</dbReference>
<dbReference type="CDD" id="cd16449">
    <property type="entry name" value="RING-HC"/>
    <property type="match status" value="1"/>
</dbReference>
<feature type="compositionally biased region" description="Basic and acidic residues" evidence="1">
    <location>
        <begin position="254"/>
        <end position="282"/>
    </location>
</feature>
<accession>A0A2A6BLI4</accession>
<evidence type="ECO:0000313" key="2">
    <source>
        <dbReference type="EnsemblMetazoa" id="PPA10651.1"/>
    </source>
</evidence>
<proteinExistence type="predicted"/>
<feature type="region of interest" description="Disordered" evidence="1">
    <location>
        <begin position="805"/>
        <end position="911"/>
    </location>
</feature>
<dbReference type="FunFam" id="3.30.40.10:FF:001161">
    <property type="entry name" value="Uncharacterized protein"/>
    <property type="match status" value="1"/>
</dbReference>
<feature type="region of interest" description="Disordered" evidence="1">
    <location>
        <begin position="106"/>
        <end position="172"/>
    </location>
</feature>
<reference evidence="2" key="2">
    <citation type="submission" date="2022-06" db="UniProtKB">
        <authorList>
            <consortium name="EnsemblMetazoa"/>
        </authorList>
    </citation>
    <scope>IDENTIFICATION</scope>
    <source>
        <strain evidence="2">PS312</strain>
    </source>
</reference>